<evidence type="ECO:0000313" key="4">
    <source>
        <dbReference type="Proteomes" id="UP001523263"/>
    </source>
</evidence>
<accession>A0ABT0W0A6</accession>
<evidence type="ECO:0000256" key="2">
    <source>
        <dbReference type="SAM" id="Phobius"/>
    </source>
</evidence>
<comment type="caution">
    <text evidence="3">The sequence shown here is derived from an EMBL/GenBank/DDBJ whole genome shotgun (WGS) entry which is preliminary data.</text>
</comment>
<evidence type="ECO:0000313" key="3">
    <source>
        <dbReference type="EMBL" id="MCM2516635.1"/>
    </source>
</evidence>
<gene>
    <name evidence="3" type="ORF">NC658_25835</name>
</gene>
<keyword evidence="4" id="KW-1185">Reference proteome</keyword>
<protein>
    <submittedName>
        <fullName evidence="3">DUF3592 domain-containing protein</fullName>
    </submittedName>
</protein>
<organism evidence="3 4">
    <name type="scientific">Streptomyces griseoincarnatus</name>
    <dbReference type="NCBI Taxonomy" id="29305"/>
    <lineage>
        <taxon>Bacteria</taxon>
        <taxon>Bacillati</taxon>
        <taxon>Actinomycetota</taxon>
        <taxon>Actinomycetes</taxon>
        <taxon>Kitasatosporales</taxon>
        <taxon>Streptomycetaceae</taxon>
        <taxon>Streptomyces</taxon>
        <taxon>Streptomyces griseoincarnatus group</taxon>
    </lineage>
</organism>
<evidence type="ECO:0000256" key="1">
    <source>
        <dbReference type="SAM" id="MobiDB-lite"/>
    </source>
</evidence>
<name>A0ABT0W0A6_STRGI</name>
<reference evidence="3 4" key="1">
    <citation type="submission" date="2022-06" db="EMBL/GenBank/DDBJ databases">
        <title>Whole genome sequence of Streptomyces griseoincarnatus RB7AG.</title>
        <authorList>
            <person name="Ray L."/>
            <person name="Behera S."/>
            <person name="Panda A.N."/>
        </authorList>
    </citation>
    <scope>NUCLEOTIDE SEQUENCE [LARGE SCALE GENOMIC DNA]</scope>
    <source>
        <strain evidence="3 4">RB7AG</strain>
    </source>
</reference>
<dbReference type="RefSeq" id="WP_251099580.1">
    <property type="nucleotide sequence ID" value="NZ_JAMQBH010000016.1"/>
</dbReference>
<keyword evidence="2" id="KW-1133">Transmembrane helix</keyword>
<feature type="transmembrane region" description="Helical" evidence="2">
    <location>
        <begin position="44"/>
        <end position="64"/>
    </location>
</feature>
<keyword evidence="2" id="KW-0472">Membrane</keyword>
<feature type="transmembrane region" description="Helical" evidence="2">
    <location>
        <begin position="156"/>
        <end position="177"/>
    </location>
</feature>
<feature type="region of interest" description="Disordered" evidence="1">
    <location>
        <begin position="1"/>
        <end position="24"/>
    </location>
</feature>
<dbReference type="Proteomes" id="UP001523263">
    <property type="component" value="Unassembled WGS sequence"/>
</dbReference>
<keyword evidence="2" id="KW-0812">Transmembrane</keyword>
<sequence length="192" mass="21150">MGKKKRSQGDWTPPPKSAERQAADREVRNLRAAVRQPPLPQRRLILALIALALATFSVFLVFWVPAQTLVSDLRSRGVAVVAEITTSPKNKYGEAGNVTIRFNGPRGEVETVLTDWGGKRPEGLLPGSAVPVTYDPQDPSRVLTTEWVEDPPGMTLPMLVTLVLTPVFLVGVILLVVRRRTLLREREQTAPA</sequence>
<proteinExistence type="predicted"/>
<dbReference type="EMBL" id="JAMQBH010000016">
    <property type="protein sequence ID" value="MCM2516635.1"/>
    <property type="molecule type" value="Genomic_DNA"/>
</dbReference>